<evidence type="ECO:0000313" key="3">
    <source>
        <dbReference type="EMBL" id="CAD8791544.1"/>
    </source>
</evidence>
<dbReference type="Gene3D" id="3.40.50.261">
    <property type="entry name" value="Succinyl-CoA synthetase domains"/>
    <property type="match status" value="1"/>
</dbReference>
<dbReference type="InterPro" id="IPR005811">
    <property type="entry name" value="SUCC_ACL_C"/>
</dbReference>
<feature type="domain" description="ATP-citrate synthase/succinyl-CoA ligase C-terminal" evidence="2">
    <location>
        <begin position="11"/>
        <end position="107"/>
    </location>
</feature>
<proteinExistence type="predicted"/>
<dbReference type="EMBL" id="HBFN01011520">
    <property type="protein sequence ID" value="CAD8791544.1"/>
    <property type="molecule type" value="Transcribed_RNA"/>
</dbReference>
<keyword evidence="1" id="KW-0547">Nucleotide-binding</keyword>
<dbReference type="SUPFAM" id="SSF52210">
    <property type="entry name" value="Succinyl-CoA synthetase domains"/>
    <property type="match status" value="1"/>
</dbReference>
<dbReference type="GO" id="GO:0005739">
    <property type="term" value="C:mitochondrion"/>
    <property type="evidence" value="ECO:0007669"/>
    <property type="project" value="TreeGrafter"/>
</dbReference>
<dbReference type="GO" id="GO:0006099">
    <property type="term" value="P:tricarboxylic acid cycle"/>
    <property type="evidence" value="ECO:0007669"/>
    <property type="project" value="TreeGrafter"/>
</dbReference>
<dbReference type="GO" id="GO:0000166">
    <property type="term" value="F:nucleotide binding"/>
    <property type="evidence" value="ECO:0007669"/>
    <property type="project" value="UniProtKB-KW"/>
</dbReference>
<name>A0A7S0YSY6_9CRYP</name>
<sequence>MPAAGGGGGGGGGGPPPPAVVAAFKILDSDPKVEGILVNIFGGIVNCATVAQGIIDAAEAVWGGSPKVPLVVRLQGNNVEGAMRIMEGSSVKCILGNDLDDAAQKVVAAVANK</sequence>
<dbReference type="PANTHER" id="PTHR11815:SF10">
    <property type="entry name" value="SUCCINATE--COA LIGASE [GDP-FORMING] SUBUNIT BETA, MITOCHONDRIAL"/>
    <property type="match status" value="1"/>
</dbReference>
<organism evidence="3">
    <name type="scientific">Hemiselmis tepida</name>
    <dbReference type="NCBI Taxonomy" id="464990"/>
    <lineage>
        <taxon>Eukaryota</taxon>
        <taxon>Cryptophyceae</taxon>
        <taxon>Cryptomonadales</taxon>
        <taxon>Hemiselmidaceae</taxon>
        <taxon>Hemiselmis</taxon>
    </lineage>
</organism>
<dbReference type="AlphaFoldDB" id="A0A7S0YSY6"/>
<dbReference type="InterPro" id="IPR016102">
    <property type="entry name" value="Succinyl-CoA_synth-like"/>
</dbReference>
<dbReference type="GO" id="GO:0006104">
    <property type="term" value="P:succinyl-CoA metabolic process"/>
    <property type="evidence" value="ECO:0007669"/>
    <property type="project" value="TreeGrafter"/>
</dbReference>
<dbReference type="GO" id="GO:0042709">
    <property type="term" value="C:succinate-CoA ligase complex"/>
    <property type="evidence" value="ECO:0007669"/>
    <property type="project" value="TreeGrafter"/>
</dbReference>
<reference evidence="3" key="1">
    <citation type="submission" date="2021-01" db="EMBL/GenBank/DDBJ databases">
        <authorList>
            <person name="Corre E."/>
            <person name="Pelletier E."/>
            <person name="Niang G."/>
            <person name="Scheremetjew M."/>
            <person name="Finn R."/>
            <person name="Kale V."/>
            <person name="Holt S."/>
            <person name="Cochrane G."/>
            <person name="Meng A."/>
            <person name="Brown T."/>
            <person name="Cohen L."/>
        </authorList>
    </citation>
    <scope>NUCLEOTIDE SEQUENCE</scope>
    <source>
        <strain evidence="3">CCMP443</strain>
    </source>
</reference>
<dbReference type="Pfam" id="PF00549">
    <property type="entry name" value="Ligase_CoA"/>
    <property type="match status" value="1"/>
</dbReference>
<gene>
    <name evidence="3" type="ORF">HTEP1355_LOCUS6658</name>
</gene>
<evidence type="ECO:0000256" key="1">
    <source>
        <dbReference type="ARBA" id="ARBA00022741"/>
    </source>
</evidence>
<dbReference type="GO" id="GO:0004775">
    <property type="term" value="F:succinate-CoA ligase (ADP-forming) activity"/>
    <property type="evidence" value="ECO:0007669"/>
    <property type="project" value="TreeGrafter"/>
</dbReference>
<protein>
    <recommendedName>
        <fullName evidence="2">ATP-citrate synthase/succinyl-CoA ligase C-terminal domain-containing protein</fullName>
    </recommendedName>
</protein>
<accession>A0A7S0YSY6</accession>
<dbReference type="PANTHER" id="PTHR11815">
    <property type="entry name" value="SUCCINYL-COA SYNTHETASE BETA CHAIN"/>
    <property type="match status" value="1"/>
</dbReference>
<evidence type="ECO:0000259" key="2">
    <source>
        <dbReference type="Pfam" id="PF00549"/>
    </source>
</evidence>